<evidence type="ECO:0000313" key="2">
    <source>
        <dbReference type="Proteomes" id="UP000799421"/>
    </source>
</evidence>
<dbReference type="InterPro" id="IPR019183">
    <property type="entry name" value="NAA25_NatB_aux_su"/>
</dbReference>
<keyword evidence="2" id="KW-1185">Reference proteome</keyword>
<dbReference type="Proteomes" id="UP000799421">
    <property type="component" value="Unassembled WGS sequence"/>
</dbReference>
<proteinExistence type="predicted"/>
<dbReference type="AlphaFoldDB" id="A0A6A7C8N9"/>
<sequence length="676" mass="74776">MDCPAFDDYEPGSYSYALDQCNAYLARKSADYGALATKLRLLAALFRFEEGQAVLDQIATLKKTKLPTLENLLQITEGAASLKQLEWPPALTAGPVVSQLWDAVVKDKQQREGLNAAFDAVELRWSAALSENRLADAQQALVQLKQLQPGKKVFYLAHAALTQLCSTTEDDINSRIALQLARKAVADEFDEERSLDCRVPRQIFEVQGSASNLQAIEDRPRLRKTVETIDINPPQSSLSTQLSQAETAEQLFAITSKAISTFTQTGDKDSCLHSISSLIKLGPTTRNLLISAYLAERLLLTSPHTPPAKLILVYIYMRLGLGSLALVHFKSLDVKRIQFDTLGHAIFTKISLVHYHPLPGKKPLDPLTQLKAAAQVYPSSDEQLLSREINTLYSAQTGLLIDIHALRTSLQQSITRRILILERRRIERFRPKNPKSNSNSDHNNPDTSFPLSSWLSVSDNRDFSNFPHDTERDVYGIFGTEHILLNLLLDTIWSLAHGSAPVVLLPTDQTKSAFLAACRDLTGPSPEEDKVRVLACGLYKVLTRNSGDVAGDAELKTSLSNLSPPFTESTLTEGIHSTYLYLDVLRCVLATERFAGRIGEGLSAHAERVIKELGHFAEGRREGVDKNSVKELVGGNEWGVEVDEGFCGRIVDSAREGWAGVREVGRGDGTKKLWNH</sequence>
<reference evidence="1" key="1">
    <citation type="journal article" date="2020" name="Stud. Mycol.">
        <title>101 Dothideomycetes genomes: a test case for predicting lifestyles and emergence of pathogens.</title>
        <authorList>
            <person name="Haridas S."/>
            <person name="Albert R."/>
            <person name="Binder M."/>
            <person name="Bloem J."/>
            <person name="Labutti K."/>
            <person name="Salamov A."/>
            <person name="Andreopoulos B."/>
            <person name="Baker S."/>
            <person name="Barry K."/>
            <person name="Bills G."/>
            <person name="Bluhm B."/>
            <person name="Cannon C."/>
            <person name="Castanera R."/>
            <person name="Culley D."/>
            <person name="Daum C."/>
            <person name="Ezra D."/>
            <person name="Gonzalez J."/>
            <person name="Henrissat B."/>
            <person name="Kuo A."/>
            <person name="Liang C."/>
            <person name="Lipzen A."/>
            <person name="Lutzoni F."/>
            <person name="Magnuson J."/>
            <person name="Mondo S."/>
            <person name="Nolan M."/>
            <person name="Ohm R."/>
            <person name="Pangilinan J."/>
            <person name="Park H.-J."/>
            <person name="Ramirez L."/>
            <person name="Alfaro M."/>
            <person name="Sun H."/>
            <person name="Tritt A."/>
            <person name="Yoshinaga Y."/>
            <person name="Zwiers L.-H."/>
            <person name="Turgeon B."/>
            <person name="Goodwin S."/>
            <person name="Spatafora J."/>
            <person name="Crous P."/>
            <person name="Grigoriev I."/>
        </authorList>
    </citation>
    <scope>NUCLEOTIDE SEQUENCE</scope>
    <source>
        <strain evidence="1">CBS 480.64</strain>
    </source>
</reference>
<dbReference type="OrthoDB" id="5296at2759"/>
<dbReference type="Pfam" id="PF09797">
    <property type="entry name" value="NatB_MDM20"/>
    <property type="match status" value="1"/>
</dbReference>
<dbReference type="EMBL" id="MU005960">
    <property type="protein sequence ID" value="KAF2863607.1"/>
    <property type="molecule type" value="Genomic_DNA"/>
</dbReference>
<organism evidence="1 2">
    <name type="scientific">Piedraia hortae CBS 480.64</name>
    <dbReference type="NCBI Taxonomy" id="1314780"/>
    <lineage>
        <taxon>Eukaryota</taxon>
        <taxon>Fungi</taxon>
        <taxon>Dikarya</taxon>
        <taxon>Ascomycota</taxon>
        <taxon>Pezizomycotina</taxon>
        <taxon>Dothideomycetes</taxon>
        <taxon>Dothideomycetidae</taxon>
        <taxon>Capnodiales</taxon>
        <taxon>Piedraiaceae</taxon>
        <taxon>Piedraia</taxon>
    </lineage>
</organism>
<evidence type="ECO:0000313" key="1">
    <source>
        <dbReference type="EMBL" id="KAF2863607.1"/>
    </source>
</evidence>
<gene>
    <name evidence="1" type="ORF">K470DRAFT_268027</name>
</gene>
<name>A0A6A7C8N9_9PEZI</name>
<protein>
    <submittedName>
        <fullName evidence="1">Uncharacterized protein</fullName>
    </submittedName>
</protein>
<accession>A0A6A7C8N9</accession>